<dbReference type="Proteomes" id="UP001363622">
    <property type="component" value="Unassembled WGS sequence"/>
</dbReference>
<sequence>MHTFQTFTTILAFGAATYGAPVKRRDSTISNEDIQAMEERGTGNAVDAVAAAQTGVGLAVGGTAVQAGANANVDASAGVNTRSVAAGVGAAAGLAAVTYSDVANLVYLASAVALNVCTRAELDTLGRIAANIGTGTVIAVGASNQPRDPLLGLATGLVAGLGAAISTATGSDIANIQKIQACIAADSVIQVDLDNIARLCIAIRAHAGIVLQARDVSTIATGVSSAAGAAVNVSSTDTNNLIKIVGAVASDSVTQAQLDCLAQIANGLRSNVRYTVAATTKAAANTVANTVTVLLKDLNNLATINAAVRARAITQVDLDNIAGLAASIDADAHFSTY</sequence>
<feature type="signal peptide" evidence="1">
    <location>
        <begin position="1"/>
        <end position="19"/>
    </location>
</feature>
<comment type="caution">
    <text evidence="2">The sequence shown here is derived from an EMBL/GenBank/DDBJ whole genome shotgun (WGS) entry which is preliminary data.</text>
</comment>
<evidence type="ECO:0000313" key="2">
    <source>
        <dbReference type="EMBL" id="KAK7516427.1"/>
    </source>
</evidence>
<proteinExistence type="predicted"/>
<accession>A0ABR1KK09</accession>
<protein>
    <submittedName>
        <fullName evidence="2">Uncharacterized protein</fullName>
    </submittedName>
</protein>
<keyword evidence="3" id="KW-1185">Reference proteome</keyword>
<name>A0ABR1KK09_9PEZI</name>
<organism evidence="2 3">
    <name type="scientific">Phyllosticta citriasiana</name>
    <dbReference type="NCBI Taxonomy" id="595635"/>
    <lineage>
        <taxon>Eukaryota</taxon>
        <taxon>Fungi</taxon>
        <taxon>Dikarya</taxon>
        <taxon>Ascomycota</taxon>
        <taxon>Pezizomycotina</taxon>
        <taxon>Dothideomycetes</taxon>
        <taxon>Dothideomycetes incertae sedis</taxon>
        <taxon>Botryosphaeriales</taxon>
        <taxon>Phyllostictaceae</taxon>
        <taxon>Phyllosticta</taxon>
    </lineage>
</organism>
<keyword evidence="1" id="KW-0732">Signal</keyword>
<gene>
    <name evidence="2" type="ORF">IWZ03DRAFT_414959</name>
</gene>
<evidence type="ECO:0000256" key="1">
    <source>
        <dbReference type="SAM" id="SignalP"/>
    </source>
</evidence>
<feature type="chain" id="PRO_5045987179" evidence="1">
    <location>
        <begin position="20"/>
        <end position="337"/>
    </location>
</feature>
<evidence type="ECO:0000313" key="3">
    <source>
        <dbReference type="Proteomes" id="UP001363622"/>
    </source>
</evidence>
<dbReference type="EMBL" id="JBBPHU010000006">
    <property type="protein sequence ID" value="KAK7516427.1"/>
    <property type="molecule type" value="Genomic_DNA"/>
</dbReference>
<reference evidence="2 3" key="1">
    <citation type="submission" date="2024-04" db="EMBL/GenBank/DDBJ databases">
        <title>Phyllosticta paracitricarpa is synonymous to the EU quarantine fungus P. citricarpa based on phylogenomic analyses.</title>
        <authorList>
            <consortium name="Lawrence Berkeley National Laboratory"/>
            <person name="Van Ingen-Buijs V.A."/>
            <person name="Van Westerhoven A.C."/>
            <person name="Haridas S."/>
            <person name="Skiadas P."/>
            <person name="Martin F."/>
            <person name="Groenewald J.Z."/>
            <person name="Crous P.W."/>
            <person name="Seidl M.F."/>
        </authorList>
    </citation>
    <scope>NUCLEOTIDE SEQUENCE [LARGE SCALE GENOMIC DNA]</scope>
    <source>
        <strain evidence="2 3">CBS 123371</strain>
    </source>
</reference>